<protein>
    <submittedName>
        <fullName evidence="2">Uncharacterized protein</fullName>
    </submittedName>
</protein>
<keyword evidence="1" id="KW-0812">Transmembrane</keyword>
<organism evidence="2">
    <name type="scientific">viral metagenome</name>
    <dbReference type="NCBI Taxonomy" id="1070528"/>
    <lineage>
        <taxon>unclassified sequences</taxon>
        <taxon>metagenomes</taxon>
        <taxon>organismal metagenomes</taxon>
    </lineage>
</organism>
<evidence type="ECO:0000256" key="1">
    <source>
        <dbReference type="SAM" id="Phobius"/>
    </source>
</evidence>
<evidence type="ECO:0000313" key="2">
    <source>
        <dbReference type="EMBL" id="QHT36086.1"/>
    </source>
</evidence>
<accession>A0A6C0F377</accession>
<sequence>MTLSKDIHDFQSTVFNYIIFASYFLYAAAALGLSAKAPQYLTSLDSYVKIYVCLFLIIRFNPLRKIQFTDLDRRIAFSAGLYILTTTAITKILVTYLKQIQDIFKKKI</sequence>
<name>A0A6C0F377_9ZZZZ</name>
<keyword evidence="1" id="KW-0472">Membrane</keyword>
<feature type="transmembrane region" description="Helical" evidence="1">
    <location>
        <begin position="75"/>
        <end position="97"/>
    </location>
</feature>
<dbReference type="EMBL" id="MN739030">
    <property type="protein sequence ID" value="QHT36086.1"/>
    <property type="molecule type" value="Genomic_DNA"/>
</dbReference>
<proteinExistence type="predicted"/>
<feature type="transmembrane region" description="Helical" evidence="1">
    <location>
        <begin position="14"/>
        <end position="34"/>
    </location>
</feature>
<dbReference type="AlphaFoldDB" id="A0A6C0F377"/>
<keyword evidence="1" id="KW-1133">Transmembrane helix</keyword>
<reference evidence="2" key="1">
    <citation type="journal article" date="2020" name="Nature">
        <title>Giant virus diversity and host interactions through global metagenomics.</title>
        <authorList>
            <person name="Schulz F."/>
            <person name="Roux S."/>
            <person name="Paez-Espino D."/>
            <person name="Jungbluth S."/>
            <person name="Walsh D.A."/>
            <person name="Denef V.J."/>
            <person name="McMahon K.D."/>
            <person name="Konstantinidis K.T."/>
            <person name="Eloe-Fadrosh E.A."/>
            <person name="Kyrpides N.C."/>
            <person name="Woyke T."/>
        </authorList>
    </citation>
    <scope>NUCLEOTIDE SEQUENCE</scope>
    <source>
        <strain evidence="2">GVMAG-M-3300009182-46</strain>
    </source>
</reference>